<organism evidence="2">
    <name type="scientific">Vibrio alginolyticus</name>
    <dbReference type="NCBI Taxonomy" id="663"/>
    <lineage>
        <taxon>Bacteria</taxon>
        <taxon>Pseudomonadati</taxon>
        <taxon>Pseudomonadota</taxon>
        <taxon>Gammaproteobacteria</taxon>
        <taxon>Vibrionales</taxon>
        <taxon>Vibrionaceae</taxon>
        <taxon>Vibrio</taxon>
    </lineage>
</organism>
<dbReference type="GO" id="GO:0005737">
    <property type="term" value="C:cytoplasm"/>
    <property type="evidence" value="ECO:0007669"/>
    <property type="project" value="TreeGrafter"/>
</dbReference>
<dbReference type="PANTHER" id="PTHR43441">
    <property type="entry name" value="RIBOSOMAL-PROTEIN-SERINE ACETYLTRANSFERASE"/>
    <property type="match status" value="1"/>
</dbReference>
<keyword evidence="2" id="KW-0808">Transferase</keyword>
<dbReference type="SUPFAM" id="SSF55729">
    <property type="entry name" value="Acyl-CoA N-acyltransferases (Nat)"/>
    <property type="match status" value="1"/>
</dbReference>
<accession>A0A1W6V795</accession>
<dbReference type="GO" id="GO:0008999">
    <property type="term" value="F:protein-N-terminal-alanine acetyltransferase activity"/>
    <property type="evidence" value="ECO:0007669"/>
    <property type="project" value="TreeGrafter"/>
</dbReference>
<dbReference type="Gene3D" id="3.40.630.30">
    <property type="match status" value="1"/>
</dbReference>
<proteinExistence type="predicted"/>
<sequence>MDEVTCQETYQGNHLQKRFSVSQRISIEPLNTKHASALLEVVNTHRESLEGYLPWTDSVTNHREAVNYISQRVNSNALDSHWCAIYFDEQLTGVIGIKGVDLHTRVTEIGYWLANNGRGHRVIDQVLAVLIPFLKQKGHAQFIQFHCMEDNIASINIAERAGATLKEYVDHEFDMLDRSQRLGIYELRLT</sequence>
<keyword evidence="2" id="KW-0012">Acyltransferase</keyword>
<dbReference type="EC" id="2.3.1.-" evidence="2"/>
<dbReference type="PROSITE" id="PS51186">
    <property type="entry name" value="GNAT"/>
    <property type="match status" value="1"/>
</dbReference>
<name>A0A1W6V795_VIBAL</name>
<evidence type="ECO:0000313" key="2">
    <source>
        <dbReference type="EMBL" id="ARP20954.1"/>
    </source>
</evidence>
<dbReference type="InterPro" id="IPR016181">
    <property type="entry name" value="Acyl_CoA_acyltransferase"/>
</dbReference>
<protein>
    <submittedName>
        <fullName evidence="2">Ribosomal-protein-serine acetyltransferase</fullName>
        <ecNumber evidence="2">2.3.1.-</ecNumber>
    </submittedName>
</protein>
<dbReference type="GO" id="GO:1990189">
    <property type="term" value="F:protein N-terminal-serine acetyltransferase activity"/>
    <property type="evidence" value="ECO:0007669"/>
    <property type="project" value="TreeGrafter"/>
</dbReference>
<dbReference type="AlphaFoldDB" id="A0A1W6V795"/>
<dbReference type="InterPro" id="IPR051908">
    <property type="entry name" value="Ribosomal_N-acetyltransferase"/>
</dbReference>
<evidence type="ECO:0000259" key="1">
    <source>
        <dbReference type="PROSITE" id="PS51186"/>
    </source>
</evidence>
<dbReference type="InterPro" id="IPR000182">
    <property type="entry name" value="GNAT_dom"/>
</dbReference>
<gene>
    <name evidence="2" type="primary">rimL</name>
    <name evidence="2" type="ORF">K05K4_42340</name>
</gene>
<feature type="domain" description="N-acetyltransferase" evidence="1">
    <location>
        <begin position="25"/>
        <end position="183"/>
    </location>
</feature>
<dbReference type="EMBL" id="CP017903">
    <property type="protein sequence ID" value="ARP20954.1"/>
    <property type="molecule type" value="Genomic_DNA"/>
</dbReference>
<reference evidence="2" key="1">
    <citation type="submission" date="2016-10" db="EMBL/GenBank/DDBJ databases">
        <title>The High Quality Genome of Vibrio alginolyticus K01M1.</title>
        <authorList>
            <person name="Wendling C."/>
            <person name="Chibani C.M."/>
            <person name="Hertel R."/>
            <person name="Sproer C."/>
            <person name="Bunk B."/>
            <person name="Overmann J."/>
            <person name="Roth O."/>
            <person name="Liesegang H."/>
        </authorList>
    </citation>
    <scope>NUCLEOTIDE SEQUENCE</scope>
    <source>
        <strain evidence="2">K05K4</strain>
    </source>
</reference>
<dbReference type="PANTHER" id="PTHR43441:SF11">
    <property type="entry name" value="RIBOSOMAL-PROTEIN-SERINE ACETYLTRANSFERASE"/>
    <property type="match status" value="1"/>
</dbReference>
<dbReference type="Pfam" id="PF13302">
    <property type="entry name" value="Acetyltransf_3"/>
    <property type="match status" value="1"/>
</dbReference>
<dbReference type="RefSeq" id="WP_086047444.1">
    <property type="nucleotide sequence ID" value="NZ_CP017890.1"/>
</dbReference>